<evidence type="ECO:0000256" key="1">
    <source>
        <dbReference type="SAM" id="SignalP"/>
    </source>
</evidence>
<protein>
    <submittedName>
        <fullName evidence="2">Fatty acid hydroperoxide dehydratase</fullName>
    </submittedName>
</protein>
<reference evidence="2" key="1">
    <citation type="submission" date="2017-04" db="EMBL/GenBank/DDBJ databases">
        <title>Secretions from a spinneret of a silkworm (Bombyx mori) suppress green leaf volatile production in mulberry leaves.</title>
        <authorList>
            <person name="Matsui K."/>
            <person name="Takai H."/>
            <person name="Ozawa R."/>
            <person name="Takabayashi J."/>
            <person name="Fujii S."/>
            <person name="Arai K."/>
            <person name="Ichiki R."/>
            <person name="Koeduka T."/>
            <person name="Dohra H."/>
            <person name="Ohnishi T."/>
            <person name="Taketazu S."/>
            <person name="Kobayashi J."/>
            <person name="Kainoh Y."/>
            <person name="Nakamura S."/>
            <person name="Fujii T."/>
            <person name="Ishikawa Y."/>
            <person name="Kiuchi T."/>
            <person name="Katsuma S."/>
            <person name="Uefune M."/>
            <person name="Shimada T."/>
        </authorList>
    </citation>
    <scope>NUCLEOTIDE SEQUENCE</scope>
    <source>
        <strain evidence="2">Kinshu x Showa</strain>
        <tissue evidence="2">Middle silk glands</tissue>
    </source>
</reference>
<sequence>MKALAAVLLLVVAVNGAWKGGLRTTWGVGLGLGTDFFYEIPRSLEEVKSQGWVLTDKADGLPLPSLALYCSEDRILCGFFDETEYVVGLQVSLPVDEVTDIIFDMPTQGFIIWETEVDGELKKFYSIQQYFINEDTLKQSVEDRLSKWDSSKTLQEKSIWVTGFNGTLLEISTVADDIANGDDFTKQACVPWMGRHYYYKMSAKTECKADTLLPWFPIVESGELIATGFISFLKLSNTYKWFEKPSKAAVQFIVPDGPKCLYDLAEDSGLTTMHIYYVNQPWLVSCLWQ</sequence>
<dbReference type="AlphaFoldDB" id="A0A348ARE3"/>
<evidence type="ECO:0000313" key="2">
    <source>
        <dbReference type="EMBL" id="BBC08867.1"/>
    </source>
</evidence>
<organism evidence="2">
    <name type="scientific">Bombyx mori</name>
    <name type="common">Silk moth</name>
    <dbReference type="NCBI Taxonomy" id="7091"/>
    <lineage>
        <taxon>Eukaryota</taxon>
        <taxon>Metazoa</taxon>
        <taxon>Ecdysozoa</taxon>
        <taxon>Arthropoda</taxon>
        <taxon>Hexapoda</taxon>
        <taxon>Insecta</taxon>
        <taxon>Pterygota</taxon>
        <taxon>Neoptera</taxon>
        <taxon>Endopterygota</taxon>
        <taxon>Lepidoptera</taxon>
        <taxon>Glossata</taxon>
        <taxon>Ditrysia</taxon>
        <taxon>Bombycoidea</taxon>
        <taxon>Bombycidae</taxon>
        <taxon>Bombycinae</taxon>
        <taxon>Bombyx</taxon>
    </lineage>
</organism>
<feature type="chain" id="PRO_5016749573" evidence="1">
    <location>
        <begin position="17"/>
        <end position="289"/>
    </location>
</feature>
<feature type="signal peptide" evidence="1">
    <location>
        <begin position="1"/>
        <end position="16"/>
    </location>
</feature>
<proteinExistence type="evidence at transcript level"/>
<keyword evidence="1" id="KW-0732">Signal</keyword>
<gene>
    <name evidence="2" type="primary">BmFHD</name>
</gene>
<name>A0A348ARE3_BOMMO</name>
<accession>A0A348ARE3</accession>
<dbReference type="EMBL" id="LC259005">
    <property type="protein sequence ID" value="BBC08867.1"/>
    <property type="molecule type" value="mRNA"/>
</dbReference>